<dbReference type="AlphaFoldDB" id="V2XBF4"/>
<keyword evidence="3" id="KW-1185">Reference proteome</keyword>
<comment type="caution">
    <text evidence="2">The sequence shown here is derived from an EMBL/GenBank/DDBJ whole genome shotgun (WGS) entry which is preliminary data.</text>
</comment>
<accession>V2XBF4</accession>
<feature type="region of interest" description="Disordered" evidence="1">
    <location>
        <begin position="299"/>
        <end position="318"/>
    </location>
</feature>
<reference evidence="2 3" key="1">
    <citation type="journal article" date="2014" name="BMC Genomics">
        <title>Genome and secretome analysis of the hemibiotrophic fungal pathogen, Moniliophthora roreri, which causes frosty pod rot disease of cacao: mechanisms of the biotrophic and necrotrophic phases.</title>
        <authorList>
            <person name="Meinhardt L.W."/>
            <person name="Costa G.G.L."/>
            <person name="Thomazella D.P.T."/>
            <person name="Teixeira P.J.P.L."/>
            <person name="Carazzolle M.F."/>
            <person name="Schuster S.C."/>
            <person name="Carlson J.E."/>
            <person name="Guiltinan M.J."/>
            <person name="Mieczkowski P."/>
            <person name="Farmer A."/>
            <person name="Ramaraj T."/>
            <person name="Crozier J."/>
            <person name="Davis R.E."/>
            <person name="Shao J."/>
            <person name="Melnick R.L."/>
            <person name="Pereira G.A.G."/>
            <person name="Bailey B.A."/>
        </authorList>
    </citation>
    <scope>NUCLEOTIDE SEQUENCE [LARGE SCALE GENOMIC DNA]</scope>
    <source>
        <strain evidence="2 3">MCA 2997</strain>
    </source>
</reference>
<proteinExistence type="predicted"/>
<dbReference type="KEGG" id="mrr:Moror_868"/>
<gene>
    <name evidence="2" type="ORF">Moror_868</name>
</gene>
<evidence type="ECO:0000313" key="3">
    <source>
        <dbReference type="Proteomes" id="UP000017559"/>
    </source>
</evidence>
<evidence type="ECO:0000313" key="2">
    <source>
        <dbReference type="EMBL" id="ESK89820.1"/>
    </source>
</evidence>
<dbReference type="HOGENOM" id="CLU_874611_0_0_1"/>
<name>V2XBF4_MONRO</name>
<organism evidence="2 3">
    <name type="scientific">Moniliophthora roreri (strain MCA 2997)</name>
    <name type="common">Cocoa frosty pod rot fungus</name>
    <name type="synonym">Crinipellis roreri</name>
    <dbReference type="NCBI Taxonomy" id="1381753"/>
    <lineage>
        <taxon>Eukaryota</taxon>
        <taxon>Fungi</taxon>
        <taxon>Dikarya</taxon>
        <taxon>Basidiomycota</taxon>
        <taxon>Agaricomycotina</taxon>
        <taxon>Agaricomycetes</taxon>
        <taxon>Agaricomycetidae</taxon>
        <taxon>Agaricales</taxon>
        <taxon>Marasmiineae</taxon>
        <taxon>Marasmiaceae</taxon>
        <taxon>Moniliophthora</taxon>
    </lineage>
</organism>
<dbReference type="EMBL" id="AWSO01000510">
    <property type="protein sequence ID" value="ESK89820.1"/>
    <property type="molecule type" value="Genomic_DNA"/>
</dbReference>
<protein>
    <submittedName>
        <fullName evidence="2">Uncharacterized protein</fullName>
    </submittedName>
</protein>
<evidence type="ECO:0000256" key="1">
    <source>
        <dbReference type="SAM" id="MobiDB-lite"/>
    </source>
</evidence>
<sequence length="318" mass="36475">MTVLIKDGTLFFYPACLIEPGKNLKSWTIKWWCLNQPAKDVTHIPGSYAAVEVSCIVDSLYHDAKGRRIIQLGRWTTIAEIDQSEYDGSEKQEDPWLSLPYTKEIDENTQLDGLDENEHPFAAWRLKQHVHVVVPGIKEVAPSWVVNSVLQHAFMLWIEHRDKKEFESHSSFPAGTKEHAHFIQQQAWARLVEYTGCAEDGGPLPLKFDIDQDLLARLEDKMFDMSKEAGPAGNWQWGLDVECHQDDWHPNTFFIVKWSDQYVGDNDELLMGPNYILDEYTKKCDNWKAENECLKALAPKPQHSKPIPIAKSKAKSSK</sequence>
<dbReference type="Proteomes" id="UP000017559">
    <property type="component" value="Unassembled WGS sequence"/>
</dbReference>
<dbReference type="OrthoDB" id="3056903at2759"/>